<proteinExistence type="inferred from homology"/>
<evidence type="ECO:0000256" key="1">
    <source>
        <dbReference type="ARBA" id="ARBA00006566"/>
    </source>
</evidence>
<comment type="similarity">
    <text evidence="1">Belongs to the GHMP kinase family. GalK subfamily.</text>
</comment>
<evidence type="ECO:0000256" key="7">
    <source>
        <dbReference type="NCBIfam" id="TIGR00131"/>
    </source>
</evidence>
<dbReference type="PANTHER" id="PTHR10457:SF7">
    <property type="entry name" value="GALACTOKINASE-RELATED"/>
    <property type="match status" value="1"/>
</dbReference>
<dbReference type="InterPro" id="IPR019539">
    <property type="entry name" value="GalKase_N"/>
</dbReference>
<dbReference type="InterPro" id="IPR014721">
    <property type="entry name" value="Ribsml_uS5_D2-typ_fold_subgr"/>
</dbReference>
<dbReference type="InterPro" id="IPR006206">
    <property type="entry name" value="Mevalonate/galactokinase"/>
</dbReference>
<keyword evidence="12" id="KW-1185">Reference proteome</keyword>
<reference evidence="11 12" key="1">
    <citation type="journal article" date="2019" name="Int. J. Syst. Evol. Microbiol.">
        <title>The Global Catalogue of Microorganisms (GCM) 10K type strain sequencing project: providing services to taxonomists for standard genome sequencing and annotation.</title>
        <authorList>
            <consortium name="The Broad Institute Genomics Platform"/>
            <consortium name="The Broad Institute Genome Sequencing Center for Infectious Disease"/>
            <person name="Wu L."/>
            <person name="Ma J."/>
        </authorList>
    </citation>
    <scope>NUCLEOTIDE SEQUENCE [LARGE SCALE GENOMIC DNA]</scope>
    <source>
        <strain evidence="11 12">JCM 13250</strain>
    </source>
</reference>
<dbReference type="InterPro" id="IPR006203">
    <property type="entry name" value="GHMP_knse_ATP-bd_CS"/>
</dbReference>
<dbReference type="Pfam" id="PF10509">
    <property type="entry name" value="GalKase_gal_bdg"/>
    <property type="match status" value="1"/>
</dbReference>
<evidence type="ECO:0000256" key="5">
    <source>
        <dbReference type="ARBA" id="ARBA00022840"/>
    </source>
</evidence>
<keyword evidence="4" id="KW-0418">Kinase</keyword>
<comment type="caution">
    <text evidence="11">The sequence shown here is derived from an EMBL/GenBank/DDBJ whole genome shotgun (WGS) entry which is preliminary data.</text>
</comment>
<keyword evidence="5" id="KW-0067">ATP-binding</keyword>
<organism evidence="11 12">
    <name type="scientific">Luedemannella flava</name>
    <dbReference type="NCBI Taxonomy" id="349316"/>
    <lineage>
        <taxon>Bacteria</taxon>
        <taxon>Bacillati</taxon>
        <taxon>Actinomycetota</taxon>
        <taxon>Actinomycetes</taxon>
        <taxon>Micromonosporales</taxon>
        <taxon>Micromonosporaceae</taxon>
        <taxon>Luedemannella</taxon>
    </lineage>
</organism>
<dbReference type="InterPro" id="IPR013750">
    <property type="entry name" value="GHMP_kinase_C_dom"/>
</dbReference>
<dbReference type="EC" id="2.7.1.6" evidence="7"/>
<dbReference type="PROSITE" id="PS00627">
    <property type="entry name" value="GHMP_KINASES_ATP"/>
    <property type="match status" value="1"/>
</dbReference>
<feature type="domain" description="GHMP kinase C-terminal" evidence="9">
    <location>
        <begin position="281"/>
        <end position="360"/>
    </location>
</feature>
<dbReference type="InterPro" id="IPR020568">
    <property type="entry name" value="Ribosomal_Su5_D2-typ_SF"/>
</dbReference>
<evidence type="ECO:0000259" key="9">
    <source>
        <dbReference type="Pfam" id="PF08544"/>
    </source>
</evidence>
<keyword evidence="6" id="KW-0119">Carbohydrate metabolism</keyword>
<dbReference type="Gene3D" id="3.30.70.890">
    <property type="entry name" value="GHMP kinase, C-terminal domain"/>
    <property type="match status" value="1"/>
</dbReference>
<accession>A0ABN2LER6</accession>
<protein>
    <recommendedName>
        <fullName evidence="7">Galactokinase</fullName>
        <ecNumber evidence="7">2.7.1.6</ecNumber>
    </recommendedName>
</protein>
<evidence type="ECO:0000256" key="4">
    <source>
        <dbReference type="ARBA" id="ARBA00022777"/>
    </source>
</evidence>
<keyword evidence="3" id="KW-0547">Nucleotide-binding</keyword>
<name>A0ABN2LER6_9ACTN</name>
<feature type="domain" description="GHMP kinase N-terminal" evidence="8">
    <location>
        <begin position="94"/>
        <end position="179"/>
    </location>
</feature>
<dbReference type="PRINTS" id="PR00959">
    <property type="entry name" value="MEVGALKINASE"/>
</dbReference>
<dbReference type="Proteomes" id="UP001500218">
    <property type="component" value="Unassembled WGS sequence"/>
</dbReference>
<dbReference type="InterPro" id="IPR036554">
    <property type="entry name" value="GHMP_kinase_C_sf"/>
</dbReference>
<dbReference type="SUPFAM" id="SSF55060">
    <property type="entry name" value="GHMP Kinase, C-terminal domain"/>
    <property type="match status" value="1"/>
</dbReference>
<keyword evidence="6" id="KW-0299">Galactose metabolism</keyword>
<evidence type="ECO:0000256" key="6">
    <source>
        <dbReference type="ARBA" id="ARBA00023144"/>
    </source>
</evidence>
<evidence type="ECO:0000256" key="2">
    <source>
        <dbReference type="ARBA" id="ARBA00022679"/>
    </source>
</evidence>
<dbReference type="InterPro" id="IPR006204">
    <property type="entry name" value="GHMP_kinase_N_dom"/>
</dbReference>
<dbReference type="NCBIfam" id="TIGR00131">
    <property type="entry name" value="gal_kin"/>
    <property type="match status" value="1"/>
</dbReference>
<evidence type="ECO:0000259" key="10">
    <source>
        <dbReference type="Pfam" id="PF10509"/>
    </source>
</evidence>
<dbReference type="PIRSF" id="PIRSF000530">
    <property type="entry name" value="Galactokinase"/>
    <property type="match status" value="1"/>
</dbReference>
<dbReference type="Gene3D" id="3.30.230.10">
    <property type="match status" value="1"/>
</dbReference>
<dbReference type="EMBL" id="BAAALT010000008">
    <property type="protein sequence ID" value="GAA1785652.1"/>
    <property type="molecule type" value="Genomic_DNA"/>
</dbReference>
<feature type="domain" description="Galactokinase N-terminal" evidence="10">
    <location>
        <begin position="11"/>
        <end position="58"/>
    </location>
</feature>
<evidence type="ECO:0000313" key="11">
    <source>
        <dbReference type="EMBL" id="GAA1785652.1"/>
    </source>
</evidence>
<sequence>MTAPEDRARSAFAREFGVGADLAWASPGRVNLIGEHTDYNGGYVLPFALPLRTAVAAGRLDRREWTVWSEVGRAPVTFREADLEPGKVTGWAGYLAAVVWALRDAGIDVPGARLAVASDVPLGSGLSSSAALECAALGALLDLAGADLPLDDWPALAQRAENVYVGVPCGIMDQAASSLCHDGHALFLDCRSLATEQVPFTIADEGLSVLVVDTRAPHRHADGEYAARRRTCEAAAARLGVDLLREVTDLGKALDILADDEVAVRRVRHVVTEDQRVLDTMALLRAGRAADIGGLLTASHASLRDDYEVTVSELDVAVEAALAAGALGARMTGGGFGGCVIALVRTESAGAVEAAVTRAFAEHNFRAPAAFVAAPSAGVTRV</sequence>
<dbReference type="PRINTS" id="PR00473">
    <property type="entry name" value="GALCTOKINASE"/>
</dbReference>
<dbReference type="InterPro" id="IPR000705">
    <property type="entry name" value="Galactokinase"/>
</dbReference>
<evidence type="ECO:0000256" key="3">
    <source>
        <dbReference type="ARBA" id="ARBA00022741"/>
    </source>
</evidence>
<dbReference type="PROSITE" id="PS00106">
    <property type="entry name" value="GALACTOKINASE"/>
    <property type="match status" value="1"/>
</dbReference>
<dbReference type="Pfam" id="PF00288">
    <property type="entry name" value="GHMP_kinases_N"/>
    <property type="match status" value="1"/>
</dbReference>
<dbReference type="RefSeq" id="WP_344125679.1">
    <property type="nucleotide sequence ID" value="NZ_BAAALT010000008.1"/>
</dbReference>
<dbReference type="SUPFAM" id="SSF54211">
    <property type="entry name" value="Ribosomal protein S5 domain 2-like"/>
    <property type="match status" value="1"/>
</dbReference>
<evidence type="ECO:0000259" key="8">
    <source>
        <dbReference type="Pfam" id="PF00288"/>
    </source>
</evidence>
<dbReference type="PANTHER" id="PTHR10457">
    <property type="entry name" value="MEVALONATE KINASE/GALACTOKINASE"/>
    <property type="match status" value="1"/>
</dbReference>
<evidence type="ECO:0000313" key="12">
    <source>
        <dbReference type="Proteomes" id="UP001500218"/>
    </source>
</evidence>
<keyword evidence="2" id="KW-0808">Transferase</keyword>
<dbReference type="Pfam" id="PF08544">
    <property type="entry name" value="GHMP_kinases_C"/>
    <property type="match status" value="1"/>
</dbReference>
<gene>
    <name evidence="11" type="primary">galK</name>
    <name evidence="11" type="ORF">GCM10009682_04640</name>
</gene>
<dbReference type="InterPro" id="IPR019741">
    <property type="entry name" value="Galactokinase_CS"/>
</dbReference>